<accession>A0A1Z1WRA1</accession>
<proteinExistence type="predicted"/>
<dbReference type="KEGG" id="salf:SMD44_08460"/>
<organism evidence="2 3">
    <name type="scientific">Streptomyces alboflavus</name>
    <dbReference type="NCBI Taxonomy" id="67267"/>
    <lineage>
        <taxon>Bacteria</taxon>
        <taxon>Bacillati</taxon>
        <taxon>Actinomycetota</taxon>
        <taxon>Actinomycetes</taxon>
        <taxon>Kitasatosporales</taxon>
        <taxon>Streptomycetaceae</taxon>
        <taxon>Streptomyces</taxon>
    </lineage>
</organism>
<evidence type="ECO:0000313" key="3">
    <source>
        <dbReference type="Proteomes" id="UP000195880"/>
    </source>
</evidence>
<evidence type="ECO:0000256" key="1">
    <source>
        <dbReference type="SAM" id="Phobius"/>
    </source>
</evidence>
<reference evidence="2 3" key="1">
    <citation type="submission" date="2017-05" db="EMBL/GenBank/DDBJ databases">
        <title>Streptomyces alboflavus Genome sequencing and assembly.</title>
        <authorList>
            <person name="Wang Y."/>
            <person name="Du B."/>
            <person name="Ding Y."/>
            <person name="Liu H."/>
            <person name="Hou Q."/>
            <person name="Liu K."/>
            <person name="Wang C."/>
            <person name="Yao L."/>
        </authorList>
    </citation>
    <scope>NUCLEOTIDE SEQUENCE [LARGE SCALE GENOMIC DNA]</scope>
    <source>
        <strain evidence="2 3">MDJK44</strain>
    </source>
</reference>
<sequence>MCGLLAVLVAAMAAFAVVVLPVPRPAFWFWLIYSGTLFPLQIFSRRSSACTPTPTCTTPGSA</sequence>
<gene>
    <name evidence="2" type="ORF">SMD44_08460</name>
</gene>
<keyword evidence="1" id="KW-0472">Membrane</keyword>
<keyword evidence="3" id="KW-1185">Reference proteome</keyword>
<dbReference type="AlphaFoldDB" id="A0A1Z1WRA1"/>
<keyword evidence="1" id="KW-0812">Transmembrane</keyword>
<protein>
    <submittedName>
        <fullName evidence="2">ABC transporter permease</fullName>
    </submittedName>
</protein>
<name>A0A1Z1WRA1_9ACTN</name>
<keyword evidence="1" id="KW-1133">Transmembrane helix</keyword>
<dbReference type="Proteomes" id="UP000195880">
    <property type="component" value="Chromosome"/>
</dbReference>
<feature type="transmembrane region" description="Helical" evidence="1">
    <location>
        <begin position="26"/>
        <end position="43"/>
    </location>
</feature>
<dbReference type="EMBL" id="CP021748">
    <property type="protein sequence ID" value="ARX88973.1"/>
    <property type="molecule type" value="Genomic_DNA"/>
</dbReference>
<evidence type="ECO:0000313" key="2">
    <source>
        <dbReference type="EMBL" id="ARX88973.1"/>
    </source>
</evidence>